<evidence type="ECO:0000259" key="2">
    <source>
        <dbReference type="Pfam" id="PF06114"/>
    </source>
</evidence>
<dbReference type="Proteomes" id="UP000183200">
    <property type="component" value="Unassembled WGS sequence"/>
</dbReference>
<dbReference type="Gene3D" id="1.10.10.2910">
    <property type="match status" value="1"/>
</dbReference>
<dbReference type="InterPro" id="IPR007560">
    <property type="entry name" value="Restrct_endonuc_IV_Mrr"/>
</dbReference>
<dbReference type="OrthoDB" id="9794834at2"/>
<gene>
    <name evidence="3" type="ORF">SAMN05421820_11132</name>
</gene>
<evidence type="ECO:0000259" key="1">
    <source>
        <dbReference type="Pfam" id="PF04471"/>
    </source>
</evidence>
<dbReference type="AlphaFoldDB" id="A0A1H0G3P6"/>
<dbReference type="GO" id="GO:0003677">
    <property type="term" value="F:DNA binding"/>
    <property type="evidence" value="ECO:0007669"/>
    <property type="project" value="InterPro"/>
</dbReference>
<keyword evidence="3" id="KW-0378">Hydrolase</keyword>
<feature type="domain" description="Restriction endonuclease type IV Mrr" evidence="1">
    <location>
        <begin position="38"/>
        <end position="128"/>
    </location>
</feature>
<dbReference type="InterPro" id="IPR011856">
    <property type="entry name" value="tRNA_endonuc-like_dom_sf"/>
</dbReference>
<dbReference type="GO" id="GO:0004519">
    <property type="term" value="F:endonuclease activity"/>
    <property type="evidence" value="ECO:0007669"/>
    <property type="project" value="UniProtKB-KW"/>
</dbReference>
<accession>A0A1H0G3P6</accession>
<reference evidence="4" key="1">
    <citation type="submission" date="2016-10" db="EMBL/GenBank/DDBJ databases">
        <authorList>
            <person name="Varghese N."/>
            <person name="Submissions S."/>
        </authorList>
    </citation>
    <scope>NUCLEOTIDE SEQUENCE [LARGE SCALE GENOMIC DNA]</scope>
    <source>
        <strain evidence="4">DSM 19110</strain>
    </source>
</reference>
<name>A0A1H0G3P6_9SPHI</name>
<keyword evidence="4" id="KW-1185">Reference proteome</keyword>
<evidence type="ECO:0000313" key="3">
    <source>
        <dbReference type="EMBL" id="SDO01482.1"/>
    </source>
</evidence>
<keyword evidence="3" id="KW-0255">Endonuclease</keyword>
<sequence length="467" mass="54417">MNKSNTVSRGNRFEERGYDLIKAAVERLEFGVLPECCKIFRKKKYYSKELEDYIEFDLSVEIWLPGAEDYSFVYLIECKDYRTKIPGNDITEFINNVRLVQGLRVKAVVITTTELQPRALKLAQSQKIMWILVKGDSHVTKLYSSSRKKDIDHDTDLLQINKEIAQLQEISSLLFSGEESKIEWDGFMEMLVKHSLEGNLPAQTEDTETIKLERLSSEKIKIIANNILDDFDPNIRKHFLALNTEEFIAYLQNKHGVEVKHESIPYDNGRDNSGAFIPETKTILIDNSIVGTDRYKYILAHEAGHFFLHGHLKIDQKKYDNQEDSKYNHKTKRHQLLNERNFLEWQASKFATCLVMPDLSVMVKLILHQKKNNINHEGRMFVDHVAENLQIFTVTIDALRNFFEVSEIVMEYRLADLNILKYGKQFKRPRPTYQTLTSRVKTIGQLLGQVFSDMELKFTNNMTKTTE</sequence>
<protein>
    <submittedName>
        <fullName evidence="3">Restriction endonuclease</fullName>
    </submittedName>
</protein>
<dbReference type="Pfam" id="PF04471">
    <property type="entry name" value="Mrr_cat"/>
    <property type="match status" value="1"/>
</dbReference>
<evidence type="ECO:0000313" key="4">
    <source>
        <dbReference type="Proteomes" id="UP000183200"/>
    </source>
</evidence>
<proteinExistence type="predicted"/>
<dbReference type="RefSeq" id="WP_074611804.1">
    <property type="nucleotide sequence ID" value="NZ_FNGY01000011.1"/>
</dbReference>
<feature type="domain" description="IrrE N-terminal-like" evidence="2">
    <location>
        <begin position="254"/>
        <end position="414"/>
    </location>
</feature>
<dbReference type="Pfam" id="PF06114">
    <property type="entry name" value="Peptidase_M78"/>
    <property type="match status" value="1"/>
</dbReference>
<dbReference type="EMBL" id="FNGY01000011">
    <property type="protein sequence ID" value="SDO01482.1"/>
    <property type="molecule type" value="Genomic_DNA"/>
</dbReference>
<dbReference type="GO" id="GO:0009307">
    <property type="term" value="P:DNA restriction-modification system"/>
    <property type="evidence" value="ECO:0007669"/>
    <property type="project" value="InterPro"/>
</dbReference>
<keyword evidence="3" id="KW-0540">Nuclease</keyword>
<dbReference type="Gene3D" id="3.40.1350.10">
    <property type="match status" value="1"/>
</dbReference>
<dbReference type="InterPro" id="IPR010359">
    <property type="entry name" value="IrrE_HExxH"/>
</dbReference>
<organism evidence="3 4">
    <name type="scientific">Pedobacter steynii</name>
    <dbReference type="NCBI Taxonomy" id="430522"/>
    <lineage>
        <taxon>Bacteria</taxon>
        <taxon>Pseudomonadati</taxon>
        <taxon>Bacteroidota</taxon>
        <taxon>Sphingobacteriia</taxon>
        <taxon>Sphingobacteriales</taxon>
        <taxon>Sphingobacteriaceae</taxon>
        <taxon>Pedobacter</taxon>
    </lineage>
</organism>